<protein>
    <submittedName>
        <fullName evidence="1">Uncharacterized protein</fullName>
    </submittedName>
</protein>
<comment type="caution">
    <text evidence="1">The sequence shown here is derived from an EMBL/GenBank/DDBJ whole genome shotgun (WGS) entry which is preliminary data.</text>
</comment>
<keyword evidence="2" id="KW-1185">Reference proteome</keyword>
<dbReference type="EMBL" id="JAKUDN010000002">
    <property type="protein sequence ID" value="MCP8352032.1"/>
    <property type="molecule type" value="Genomic_DNA"/>
</dbReference>
<proteinExistence type="predicted"/>
<sequence>MNNCIAVSPPHPFWRYQCYKPQPFDGFGGHDGFLGMDLNDILNNFLVVASDAEIRNAAS</sequence>
<reference evidence="1 2" key="1">
    <citation type="journal article" date="2022" name="Nat. Microbiol.">
        <title>The microbiome of a bacterivorous marine choanoflagellate contains a resource-demanding obligate bacterial associate.</title>
        <authorList>
            <person name="Needham D.M."/>
            <person name="Poirier C."/>
            <person name="Bachy C."/>
            <person name="George E.E."/>
            <person name="Wilken S."/>
            <person name="Yung C.C.M."/>
            <person name="Limardo A.J."/>
            <person name="Morando M."/>
            <person name="Sudek L."/>
            <person name="Malmstrom R.R."/>
            <person name="Keeling P.J."/>
            <person name="Santoro A.E."/>
            <person name="Worden A.Z."/>
        </authorList>
    </citation>
    <scope>NUCLEOTIDE SEQUENCE [LARGE SCALE GENOMIC DNA]</scope>
    <source>
        <strain evidence="1 2">Comchoano-2</strain>
    </source>
</reference>
<dbReference type="Proteomes" id="UP001320768">
    <property type="component" value="Unassembled WGS sequence"/>
</dbReference>
<gene>
    <name evidence="1" type="ORF">MKS91_01865</name>
</gene>
<dbReference type="RefSeq" id="WP_258569791.1">
    <property type="nucleotide sequence ID" value="NZ_JAKUDN010000002.1"/>
</dbReference>
<organism evidence="1 2">
    <name type="scientific">Candidatus Synchoanobacter obligatus</name>
    <dbReference type="NCBI Taxonomy" id="2919597"/>
    <lineage>
        <taxon>Bacteria</taxon>
        <taxon>Pseudomonadati</taxon>
        <taxon>Pseudomonadota</taxon>
        <taxon>Gammaproteobacteria</taxon>
        <taxon>Candidatus Comchoanobacterales</taxon>
        <taxon>Candidatus Comchoanobacteraceae</taxon>
        <taxon>Candidatus Synchoanobacter</taxon>
    </lineage>
</organism>
<name>A0ABT1L4D6_9GAMM</name>
<accession>A0ABT1L4D6</accession>
<evidence type="ECO:0000313" key="1">
    <source>
        <dbReference type="EMBL" id="MCP8352032.1"/>
    </source>
</evidence>
<evidence type="ECO:0000313" key="2">
    <source>
        <dbReference type="Proteomes" id="UP001320768"/>
    </source>
</evidence>